<proteinExistence type="predicted"/>
<dbReference type="SMART" id="SM00506">
    <property type="entry name" value="A1pp"/>
    <property type="match status" value="1"/>
</dbReference>
<evidence type="ECO:0000259" key="2">
    <source>
        <dbReference type="PROSITE" id="PS51154"/>
    </source>
</evidence>
<dbReference type="Proteomes" id="UP001165145">
    <property type="component" value="Unassembled WGS sequence"/>
</dbReference>
<dbReference type="SUPFAM" id="SSF52949">
    <property type="entry name" value="Macro domain-like"/>
    <property type="match status" value="1"/>
</dbReference>
<keyword evidence="5" id="KW-1185">Reference proteome</keyword>
<dbReference type="InterPro" id="IPR043472">
    <property type="entry name" value="Macro_dom-like"/>
</dbReference>
<dbReference type="EMBL" id="BSRL01000001">
    <property type="protein sequence ID" value="GLV67567.1"/>
    <property type="molecule type" value="Genomic_DNA"/>
</dbReference>
<dbReference type="CDD" id="cd02901">
    <property type="entry name" value="Macro_Poa1p-like"/>
    <property type="match status" value="1"/>
</dbReference>
<dbReference type="AlphaFoldDB" id="A0AAI9KWW9"/>
<evidence type="ECO:0000313" key="4">
    <source>
        <dbReference type="EMBL" id="GLV67567.1"/>
    </source>
</evidence>
<dbReference type="EMBL" id="BRLF01000001">
    <property type="protein sequence ID" value="GKX45259.1"/>
    <property type="molecule type" value="Genomic_DNA"/>
</dbReference>
<accession>A0AAI9KWW9</accession>
<sequence length="324" mass="37757">MIRYSTGDLLESNTMALVNAVNCQGVMGKGIAYQFKKKFPKNFSYYKAACENNQLKIGDILTVAEYDRLIINFPTKDSWRLKSQYEFIEKGLNALRKEIIEKKISSISIPPLGCGNGGLDWLNVERMIIDTLGDLYSVEIVLFPPARNEKDFNEINLINIKHLLAYYAFNNLKDKKRYSLNTLFYMCQKISGYDFFNFTIRDGRAYSDDLDKVTEDIKYFKQRYGEDLDSVIDDFINTHLTRDMEREFKKIAPNLISNINFFNTFESKDEFSEIPYLLDCLLFGNKHIDPNDVNDDKNKKSVVNKMLDNGIIRENIFGQYELIY</sequence>
<dbReference type="GO" id="GO:0140291">
    <property type="term" value="P:peptidyl-glutamate ADP-deribosylation"/>
    <property type="evidence" value="ECO:0007669"/>
    <property type="project" value="TreeGrafter"/>
</dbReference>
<evidence type="ECO:0000256" key="1">
    <source>
        <dbReference type="ARBA" id="ARBA00035885"/>
    </source>
</evidence>
<evidence type="ECO:0000313" key="5">
    <source>
        <dbReference type="Proteomes" id="UP001058167"/>
    </source>
</evidence>
<dbReference type="PANTHER" id="PTHR12521">
    <property type="entry name" value="PROTEIN C6ORF130"/>
    <property type="match status" value="1"/>
</dbReference>
<evidence type="ECO:0000313" key="6">
    <source>
        <dbReference type="Proteomes" id="UP001165145"/>
    </source>
</evidence>
<comment type="caution">
    <text evidence="4">The sequence shown here is derived from an EMBL/GenBank/DDBJ whole genome shotgun (WGS) entry which is preliminary data.</text>
</comment>
<name>A0AAI9KWW9_PECCC</name>
<organism evidence="4 6">
    <name type="scientific">Pectobacterium carotovorum subsp. carotovorum</name>
    <name type="common">Erwinia carotovora subsp. carotovora</name>
    <dbReference type="NCBI Taxonomy" id="555"/>
    <lineage>
        <taxon>Bacteria</taxon>
        <taxon>Pseudomonadati</taxon>
        <taxon>Pseudomonadota</taxon>
        <taxon>Gammaproteobacteria</taxon>
        <taxon>Enterobacterales</taxon>
        <taxon>Pectobacteriaceae</taxon>
        <taxon>Pectobacterium</taxon>
    </lineage>
</organism>
<protein>
    <recommendedName>
        <fullName evidence="2">Macro domain-containing protein</fullName>
    </recommendedName>
</protein>
<reference evidence="4" key="2">
    <citation type="submission" date="2023-02" db="EMBL/GenBank/DDBJ databases">
        <title>Pectobacterium carotovorum subsp. carotovorum NBRC 12380.</title>
        <authorList>
            <person name="Ichikawa N."/>
            <person name="Sato H."/>
            <person name="Tonouchi N."/>
        </authorList>
    </citation>
    <scope>NUCLEOTIDE SEQUENCE</scope>
    <source>
        <strain evidence="4">NBRC 12380</strain>
    </source>
</reference>
<dbReference type="Gene3D" id="3.40.220.10">
    <property type="entry name" value="Leucine Aminopeptidase, subunit E, domain 1"/>
    <property type="match status" value="1"/>
</dbReference>
<dbReference type="InterPro" id="IPR002589">
    <property type="entry name" value="Macro_dom"/>
</dbReference>
<evidence type="ECO:0000313" key="3">
    <source>
        <dbReference type="EMBL" id="GKX45259.1"/>
    </source>
</evidence>
<reference evidence="3" key="1">
    <citation type="submission" date="2022-06" db="EMBL/GenBank/DDBJ databases">
        <title>Draft genome sequences of Pectobacterium carotovorum subsp. carotovorum str. NBRC12380.</title>
        <authorList>
            <person name="Wakabayashi Y."/>
            <person name="Kojima K."/>
        </authorList>
    </citation>
    <scope>NUCLEOTIDE SEQUENCE</scope>
    <source>
        <strain evidence="3">NBRC 12380</strain>
    </source>
</reference>
<dbReference type="Pfam" id="PF01661">
    <property type="entry name" value="Macro"/>
    <property type="match status" value="1"/>
</dbReference>
<feature type="domain" description="Macro" evidence="2">
    <location>
        <begin position="1"/>
        <end position="214"/>
    </location>
</feature>
<gene>
    <name evidence="4" type="ORF">Pcaca03_00110</name>
    <name evidence="3" type="ORF">SOASR016_00110</name>
</gene>
<dbReference type="InterPro" id="IPR050892">
    <property type="entry name" value="ADP-ribose_metab_enzymes"/>
</dbReference>
<comment type="catalytic activity">
    <reaction evidence="1">
        <text>an N-(ADP-alpha-D-ribosyl)-thymidine in DNA + H2O = a thymidine in DNA + ADP-D-ribose</text>
        <dbReference type="Rhea" id="RHEA:71655"/>
        <dbReference type="Rhea" id="RHEA-COMP:13556"/>
        <dbReference type="Rhea" id="RHEA-COMP:18051"/>
        <dbReference type="ChEBI" id="CHEBI:15377"/>
        <dbReference type="ChEBI" id="CHEBI:57967"/>
        <dbReference type="ChEBI" id="CHEBI:137386"/>
        <dbReference type="ChEBI" id="CHEBI:191199"/>
    </reaction>
    <physiologicalReaction direction="left-to-right" evidence="1">
        <dbReference type="Rhea" id="RHEA:71656"/>
    </physiologicalReaction>
</comment>
<dbReference type="PANTHER" id="PTHR12521:SF0">
    <property type="entry name" value="ADP-RIBOSE GLYCOHYDROLASE OARD1"/>
    <property type="match status" value="1"/>
</dbReference>
<dbReference type="Proteomes" id="UP001058167">
    <property type="component" value="Unassembled WGS sequence"/>
</dbReference>
<dbReference type="PROSITE" id="PS51154">
    <property type="entry name" value="MACRO"/>
    <property type="match status" value="1"/>
</dbReference>